<organism evidence="1 2">
    <name type="scientific">Alligator mississippiensis</name>
    <name type="common">American alligator</name>
    <dbReference type="NCBI Taxonomy" id="8496"/>
    <lineage>
        <taxon>Eukaryota</taxon>
        <taxon>Metazoa</taxon>
        <taxon>Chordata</taxon>
        <taxon>Craniata</taxon>
        <taxon>Vertebrata</taxon>
        <taxon>Euteleostomi</taxon>
        <taxon>Archelosauria</taxon>
        <taxon>Archosauria</taxon>
        <taxon>Crocodylia</taxon>
        <taxon>Alligatoridae</taxon>
        <taxon>Alligatorinae</taxon>
        <taxon>Alligator</taxon>
    </lineage>
</organism>
<dbReference type="Proteomes" id="UP000050525">
    <property type="component" value="Unassembled WGS sequence"/>
</dbReference>
<proteinExistence type="predicted"/>
<dbReference type="AlphaFoldDB" id="A0A151M8Y4"/>
<dbReference type="EMBL" id="AKHW03006295">
    <property type="protein sequence ID" value="KYO20910.1"/>
    <property type="molecule type" value="Genomic_DNA"/>
</dbReference>
<protein>
    <submittedName>
        <fullName evidence="1">Uncharacterized protein</fullName>
    </submittedName>
</protein>
<evidence type="ECO:0000313" key="2">
    <source>
        <dbReference type="Proteomes" id="UP000050525"/>
    </source>
</evidence>
<comment type="caution">
    <text evidence="1">The sequence shown here is derived from an EMBL/GenBank/DDBJ whole genome shotgun (WGS) entry which is preliminary data.</text>
</comment>
<reference evidence="1 2" key="1">
    <citation type="journal article" date="2012" name="Genome Biol.">
        <title>Sequencing three crocodilian genomes to illuminate the evolution of archosaurs and amniotes.</title>
        <authorList>
            <person name="St John J.A."/>
            <person name="Braun E.L."/>
            <person name="Isberg S.R."/>
            <person name="Miles L.G."/>
            <person name="Chong A.Y."/>
            <person name="Gongora J."/>
            <person name="Dalzell P."/>
            <person name="Moran C."/>
            <person name="Bed'hom B."/>
            <person name="Abzhanov A."/>
            <person name="Burgess S.C."/>
            <person name="Cooksey A.M."/>
            <person name="Castoe T.A."/>
            <person name="Crawford N.G."/>
            <person name="Densmore L.D."/>
            <person name="Drew J.C."/>
            <person name="Edwards S.V."/>
            <person name="Faircloth B.C."/>
            <person name="Fujita M.K."/>
            <person name="Greenwold M.J."/>
            <person name="Hoffmann F.G."/>
            <person name="Howard J.M."/>
            <person name="Iguchi T."/>
            <person name="Janes D.E."/>
            <person name="Khan S.Y."/>
            <person name="Kohno S."/>
            <person name="de Koning A.J."/>
            <person name="Lance S.L."/>
            <person name="McCarthy F.M."/>
            <person name="McCormack J.E."/>
            <person name="Merchant M.E."/>
            <person name="Peterson D.G."/>
            <person name="Pollock D.D."/>
            <person name="Pourmand N."/>
            <person name="Raney B.J."/>
            <person name="Roessler K.A."/>
            <person name="Sanford J.R."/>
            <person name="Sawyer R.H."/>
            <person name="Schmidt C.J."/>
            <person name="Triplett E.W."/>
            <person name="Tuberville T.D."/>
            <person name="Venegas-Anaya M."/>
            <person name="Howard J.T."/>
            <person name="Jarvis E.D."/>
            <person name="Guillette L.J.Jr."/>
            <person name="Glenn T.C."/>
            <person name="Green R.E."/>
            <person name="Ray D.A."/>
        </authorList>
    </citation>
    <scope>NUCLEOTIDE SEQUENCE [LARGE SCALE GENOMIC DNA]</scope>
    <source>
        <strain evidence="1">KSC_2009_1</strain>
    </source>
</reference>
<gene>
    <name evidence="1" type="ORF">Y1Q_0001250</name>
</gene>
<evidence type="ECO:0000313" key="1">
    <source>
        <dbReference type="EMBL" id="KYO20910.1"/>
    </source>
</evidence>
<name>A0A151M8Y4_ALLMI</name>
<keyword evidence="2" id="KW-1185">Reference proteome</keyword>
<sequence>MAFELVEDKPTWPKCRRSRGHPAAEYKSTCSIRDEEVLKLNVKVNTGRSWSQPTLSRWKLVHSFLDLRCPDWMYGSSA</sequence>
<accession>A0A151M8Y4</accession>